<evidence type="ECO:0000313" key="1">
    <source>
        <dbReference type="EMBL" id="KKU69683.1"/>
    </source>
</evidence>
<organism evidence="1 2">
    <name type="scientific">Candidatus Amesbacteria bacterium GW2011_GWA1_47_20</name>
    <dbReference type="NCBI Taxonomy" id="1618354"/>
    <lineage>
        <taxon>Bacteria</taxon>
        <taxon>Candidatus Amesiibacteriota</taxon>
    </lineage>
</organism>
<sequence>MTNIYKIYTIDVYANADIYRMDLVAVDEYRNRSELIREAVRVYLDRVEKWRRIFKAGKRVAKKMGIKSEEDVNRIVLEYRHGGKKN</sequence>
<evidence type="ECO:0000313" key="2">
    <source>
        <dbReference type="Proteomes" id="UP000034565"/>
    </source>
</evidence>
<protein>
    <recommendedName>
        <fullName evidence="3">Ribbon-helix-helix protein CopG domain-containing protein</fullName>
    </recommendedName>
</protein>
<dbReference type="AlphaFoldDB" id="A0A0G1UUI1"/>
<evidence type="ECO:0008006" key="3">
    <source>
        <dbReference type="Google" id="ProtNLM"/>
    </source>
</evidence>
<reference evidence="1 2" key="1">
    <citation type="journal article" date="2015" name="Nature">
        <title>rRNA introns, odd ribosomes, and small enigmatic genomes across a large radiation of phyla.</title>
        <authorList>
            <person name="Brown C.T."/>
            <person name="Hug L.A."/>
            <person name="Thomas B.C."/>
            <person name="Sharon I."/>
            <person name="Castelle C.J."/>
            <person name="Singh A."/>
            <person name="Wilkins M.J."/>
            <person name="Williams K.H."/>
            <person name="Banfield J.F."/>
        </authorList>
    </citation>
    <scope>NUCLEOTIDE SEQUENCE [LARGE SCALE GENOMIC DNA]</scope>
</reference>
<dbReference type="GO" id="GO:0006355">
    <property type="term" value="P:regulation of DNA-templated transcription"/>
    <property type="evidence" value="ECO:0007669"/>
    <property type="project" value="InterPro"/>
</dbReference>
<dbReference type="InterPro" id="IPR010985">
    <property type="entry name" value="Ribbon_hlx_hlx"/>
</dbReference>
<dbReference type="Gene3D" id="1.10.1220.10">
    <property type="entry name" value="Met repressor-like"/>
    <property type="match status" value="1"/>
</dbReference>
<proteinExistence type="predicted"/>
<name>A0A0G1UUI1_9BACT</name>
<dbReference type="Proteomes" id="UP000034565">
    <property type="component" value="Unassembled WGS sequence"/>
</dbReference>
<comment type="caution">
    <text evidence="1">The sequence shown here is derived from an EMBL/GenBank/DDBJ whole genome shotgun (WGS) entry which is preliminary data.</text>
</comment>
<dbReference type="SUPFAM" id="SSF47598">
    <property type="entry name" value="Ribbon-helix-helix"/>
    <property type="match status" value="1"/>
</dbReference>
<dbReference type="EMBL" id="LCOA01000012">
    <property type="protein sequence ID" value="KKU69683.1"/>
    <property type="molecule type" value="Genomic_DNA"/>
</dbReference>
<gene>
    <name evidence="1" type="ORF">UX92_C0012G0026</name>
</gene>
<accession>A0A0G1UUI1</accession>
<dbReference type="InterPro" id="IPR013321">
    <property type="entry name" value="Arc_rbn_hlx_hlx"/>
</dbReference>